<dbReference type="EMBL" id="CP072931">
    <property type="protein sequence ID" value="QTZ95211.1"/>
    <property type="molecule type" value="Genomic_DNA"/>
</dbReference>
<proteinExistence type="predicted"/>
<organism evidence="1">
    <name type="scientific">Streptomyces auratus AGR0001</name>
    <dbReference type="NCBI Taxonomy" id="1160718"/>
    <lineage>
        <taxon>Bacteria</taxon>
        <taxon>Bacillati</taxon>
        <taxon>Actinomycetota</taxon>
        <taxon>Actinomycetes</taxon>
        <taxon>Kitasatosporales</taxon>
        <taxon>Streptomycetaceae</taxon>
        <taxon>Streptomyces</taxon>
    </lineage>
</organism>
<evidence type="ECO:0000313" key="2">
    <source>
        <dbReference type="EMBL" id="QTZ95211.1"/>
    </source>
</evidence>
<keyword evidence="3" id="KW-1185">Reference proteome</keyword>
<gene>
    <name evidence="1" type="ORF">SU9_01255</name>
    <name evidence="2" type="ORF">SU9_030290</name>
</gene>
<dbReference type="EMBL" id="AJGV01000009">
    <property type="protein sequence ID" value="EJJ08880.1"/>
    <property type="molecule type" value="Genomic_DNA"/>
</dbReference>
<accession>J2K8T2</accession>
<dbReference type="Proteomes" id="UP000009036">
    <property type="component" value="Chromosome"/>
</dbReference>
<evidence type="ECO:0000313" key="3">
    <source>
        <dbReference type="Proteomes" id="UP000009036"/>
    </source>
</evidence>
<dbReference type="AlphaFoldDB" id="J2K8T2"/>
<dbReference type="OrthoDB" id="4571658at2"/>
<protein>
    <submittedName>
        <fullName evidence="2">Hydrophobic protein</fullName>
    </submittedName>
</protein>
<sequence length="56" mass="6219">MVPLLLVLLLALLLFGAGFALKALWIVAVVVLAFWLLGFLMRSTSAAGGRGRWYRW</sequence>
<reference evidence="1" key="1">
    <citation type="journal article" date="2012" name="J. Bacteriol.">
        <title>Genome Sequence of Streptomyces auratus Strain AGR0001, a Phoslactomycin-Producing Actinomycete.</title>
        <authorList>
            <person name="Han X."/>
            <person name="Li M."/>
            <person name="Ding Z."/>
            <person name="Zhao J."/>
            <person name="Ji K."/>
            <person name="Wen M."/>
            <person name="Lu T."/>
        </authorList>
    </citation>
    <scope>NUCLEOTIDE SEQUENCE [LARGE SCALE GENOMIC DNA]</scope>
    <source>
        <strain evidence="1">AGR0001</strain>
    </source>
</reference>
<reference evidence="2" key="2">
    <citation type="submission" date="2021-04" db="EMBL/GenBank/DDBJ databases">
        <authorList>
            <person name="Wen M.-L."/>
            <person name="Han X.-L."/>
            <person name="Xiong J."/>
        </authorList>
    </citation>
    <scope>NUCLEOTIDE SEQUENCE</scope>
    <source>
        <strain evidence="2">AGR0001</strain>
    </source>
</reference>
<dbReference type="PATRIC" id="fig|1160718.3.peg.256"/>
<dbReference type="HOGENOM" id="CLU_210462_0_0_11"/>
<evidence type="ECO:0000313" key="1">
    <source>
        <dbReference type="EMBL" id="EJJ08880.1"/>
    </source>
</evidence>
<dbReference type="eggNOG" id="ENOG502ZUKY">
    <property type="taxonomic scope" value="Bacteria"/>
</dbReference>
<dbReference type="RefSeq" id="WP_006601838.1">
    <property type="nucleotide sequence ID" value="NZ_CP072931.1"/>
</dbReference>
<dbReference type="STRING" id="1160718.SU9_01255"/>
<dbReference type="KEGG" id="sauh:SU9_030290"/>
<name>J2K8T2_9ACTN</name>